<dbReference type="InterPro" id="IPR020610">
    <property type="entry name" value="Thiolase_AS"/>
</dbReference>
<dbReference type="InterPro" id="IPR002155">
    <property type="entry name" value="Thiolase"/>
</dbReference>
<keyword evidence="4 7" id="KW-0012">Acyltransferase</keyword>
<reference evidence="10 11" key="1">
    <citation type="submission" date="2018-12" db="EMBL/GenBank/DDBJ databases">
        <authorList>
            <person name="Criscuolo A."/>
        </authorList>
    </citation>
    <scope>NUCLEOTIDE SEQUENCE [LARGE SCALE GENOMIC DNA]</scope>
    <source>
        <strain evidence="10">ACIP1116241</strain>
    </source>
</reference>
<organism evidence="10 11">
    <name type="scientific">Paracoccus haematequi</name>
    <dbReference type="NCBI Taxonomy" id="2491866"/>
    <lineage>
        <taxon>Bacteria</taxon>
        <taxon>Pseudomonadati</taxon>
        <taxon>Pseudomonadota</taxon>
        <taxon>Alphaproteobacteria</taxon>
        <taxon>Rhodobacterales</taxon>
        <taxon>Paracoccaceae</taxon>
        <taxon>Paracoccus</taxon>
    </lineage>
</organism>
<dbReference type="EMBL" id="UZWE01000026">
    <property type="protein sequence ID" value="VDS08221.1"/>
    <property type="molecule type" value="Genomic_DNA"/>
</dbReference>
<dbReference type="OrthoDB" id="9764638at2"/>
<dbReference type="PIRSF" id="PIRSF000429">
    <property type="entry name" value="Ac-CoA_Ac_transf"/>
    <property type="match status" value="1"/>
</dbReference>
<dbReference type="Proteomes" id="UP000270743">
    <property type="component" value="Unassembled WGS sequence"/>
</dbReference>
<feature type="active site" description="Proton acceptor" evidence="6">
    <location>
        <position position="377"/>
    </location>
</feature>
<dbReference type="CDD" id="cd00751">
    <property type="entry name" value="thiolase"/>
    <property type="match status" value="1"/>
</dbReference>
<evidence type="ECO:0000256" key="4">
    <source>
        <dbReference type="ARBA" id="ARBA00023315"/>
    </source>
</evidence>
<keyword evidence="3" id="KW-0583">PHB biosynthesis</keyword>
<keyword evidence="11" id="KW-1185">Reference proteome</keyword>
<evidence type="ECO:0000259" key="8">
    <source>
        <dbReference type="Pfam" id="PF00108"/>
    </source>
</evidence>
<protein>
    <submittedName>
        <fullName evidence="10">Beta-ketothiolase BktB</fullName>
        <ecNumber evidence="10">2.3.1.16</ecNumber>
    </submittedName>
</protein>
<keyword evidence="2 7" id="KW-0808">Transferase</keyword>
<evidence type="ECO:0000256" key="3">
    <source>
        <dbReference type="ARBA" id="ARBA00022752"/>
    </source>
</evidence>
<dbReference type="InterPro" id="IPR020616">
    <property type="entry name" value="Thiolase_N"/>
</dbReference>
<dbReference type="GO" id="GO:0042619">
    <property type="term" value="P:poly-hydroxybutyrate biosynthetic process"/>
    <property type="evidence" value="ECO:0007669"/>
    <property type="project" value="UniProtKB-KW"/>
</dbReference>
<evidence type="ECO:0000313" key="11">
    <source>
        <dbReference type="Proteomes" id="UP000270743"/>
    </source>
</evidence>
<dbReference type="InterPro" id="IPR016039">
    <property type="entry name" value="Thiolase-like"/>
</dbReference>
<dbReference type="AlphaFoldDB" id="A0A3S5D3Y7"/>
<feature type="active site" description="Proton acceptor" evidence="6">
    <location>
        <position position="347"/>
    </location>
</feature>
<feature type="domain" description="Thiolase C-terminal" evidence="9">
    <location>
        <begin position="269"/>
        <end position="390"/>
    </location>
</feature>
<dbReference type="PROSITE" id="PS00737">
    <property type="entry name" value="THIOLASE_2"/>
    <property type="match status" value="1"/>
</dbReference>
<dbReference type="PROSITE" id="PS00099">
    <property type="entry name" value="THIOLASE_3"/>
    <property type="match status" value="1"/>
</dbReference>
<dbReference type="GO" id="GO:0003988">
    <property type="term" value="F:acetyl-CoA C-acyltransferase activity"/>
    <property type="evidence" value="ECO:0007669"/>
    <property type="project" value="UniProtKB-EC"/>
</dbReference>
<dbReference type="RefSeq" id="WP_126153907.1">
    <property type="nucleotide sequence ID" value="NZ_UZWE01000026.1"/>
</dbReference>
<dbReference type="Gene3D" id="3.40.47.10">
    <property type="match status" value="2"/>
</dbReference>
<evidence type="ECO:0000256" key="2">
    <source>
        <dbReference type="ARBA" id="ARBA00022679"/>
    </source>
</evidence>
<dbReference type="NCBIfam" id="NF006552">
    <property type="entry name" value="PRK09051.1"/>
    <property type="match status" value="1"/>
</dbReference>
<evidence type="ECO:0000313" key="10">
    <source>
        <dbReference type="EMBL" id="VDS08221.1"/>
    </source>
</evidence>
<proteinExistence type="inferred from homology"/>
<evidence type="ECO:0000256" key="5">
    <source>
        <dbReference type="ARBA" id="ARBA00037924"/>
    </source>
</evidence>
<dbReference type="FunFam" id="3.40.47.10:FF:000010">
    <property type="entry name" value="Acetyl-CoA acetyltransferase (Thiolase)"/>
    <property type="match status" value="1"/>
</dbReference>
<dbReference type="EC" id="2.3.1.16" evidence="10"/>
<evidence type="ECO:0000256" key="7">
    <source>
        <dbReference type="RuleBase" id="RU003557"/>
    </source>
</evidence>
<dbReference type="Pfam" id="PF00108">
    <property type="entry name" value="Thiolase_N"/>
    <property type="match status" value="1"/>
</dbReference>
<gene>
    <name evidence="10" type="primary">bktB</name>
    <name evidence="10" type="ORF">PARHAE_01404</name>
</gene>
<name>A0A3S5D3Y7_9RHOB</name>
<dbReference type="GO" id="GO:0044281">
    <property type="term" value="P:small molecule metabolic process"/>
    <property type="evidence" value="ECO:0007669"/>
    <property type="project" value="UniProtKB-ARBA"/>
</dbReference>
<dbReference type="PANTHER" id="PTHR18919">
    <property type="entry name" value="ACETYL-COA C-ACYLTRANSFERASE"/>
    <property type="match status" value="1"/>
</dbReference>
<accession>A0A3S5D3Y7</accession>
<dbReference type="InterPro" id="IPR020617">
    <property type="entry name" value="Thiolase_C"/>
</dbReference>
<comment type="pathway">
    <text evidence="5">Metabolic intermediate biosynthesis; (R)-mevalonate biosynthesis; (R)-mevalonate from acetyl-CoA: step 1/3.</text>
</comment>
<dbReference type="SUPFAM" id="SSF53901">
    <property type="entry name" value="Thiolase-like"/>
    <property type="match status" value="2"/>
</dbReference>
<dbReference type="InterPro" id="IPR020613">
    <property type="entry name" value="Thiolase_CS"/>
</dbReference>
<evidence type="ECO:0000256" key="6">
    <source>
        <dbReference type="PIRSR" id="PIRSR000429-1"/>
    </source>
</evidence>
<feature type="domain" description="Thiolase N-terminal" evidence="8">
    <location>
        <begin position="4"/>
        <end position="260"/>
    </location>
</feature>
<comment type="similarity">
    <text evidence="1 7">Belongs to the thiolase-like superfamily. Thiolase family.</text>
</comment>
<dbReference type="PANTHER" id="PTHR18919:SF107">
    <property type="entry name" value="ACETYL-COA ACETYLTRANSFERASE, CYTOSOLIC"/>
    <property type="match status" value="1"/>
</dbReference>
<evidence type="ECO:0000259" key="9">
    <source>
        <dbReference type="Pfam" id="PF02803"/>
    </source>
</evidence>
<evidence type="ECO:0000256" key="1">
    <source>
        <dbReference type="ARBA" id="ARBA00010982"/>
    </source>
</evidence>
<dbReference type="NCBIfam" id="TIGR01930">
    <property type="entry name" value="AcCoA-C-Actrans"/>
    <property type="match status" value="1"/>
</dbReference>
<sequence length="391" mass="40000">MSEIVILSGARTAIGTFGGSLAAIPPIDLAATVTRAAMKRAGIAPDRIGQVVFGHVINTEPRDMYLSRVAMLDAGIPDTTPAMNVNRLCGSGAQAIVSAAQALMLGDADFAVAGGAESMSRAPYAVSAARFGAKMGDQTMMDMMTGALTCPMGTGHMGVTAENVAAEHDISRQAQDEFALESQRRAAAAIAAGHFRDQIVPIEIKTRKGVVAFDTDEHPKETSLEKLAALKAVFRKDGCVTAGNASGINDGAAALVLARADAAQAAGLEPRARILGYALAGVRPEVMGIGPIPAVERLLEKTGLSAGDFDVIESNEAFAAQALAVNKGLGLDPARVNPNGGAIALGHPVGATGAILTVKALSELERTGGRRGLITMCIGGGQGIALAIERL</sequence>
<dbReference type="Pfam" id="PF02803">
    <property type="entry name" value="Thiolase_C"/>
    <property type="match status" value="1"/>
</dbReference>
<feature type="active site" description="Acyl-thioester intermediate" evidence="6">
    <location>
        <position position="89"/>
    </location>
</feature>